<dbReference type="Proteomes" id="UP000186559">
    <property type="component" value="Chromosome"/>
</dbReference>
<dbReference type="PROSITE" id="PS50893">
    <property type="entry name" value="ABC_TRANSPORTER_2"/>
    <property type="match status" value="2"/>
</dbReference>
<keyword evidence="2" id="KW-1003">Cell membrane</keyword>
<evidence type="ECO:0000259" key="8">
    <source>
        <dbReference type="PROSITE" id="PS50893"/>
    </source>
</evidence>
<dbReference type="KEGG" id="tpro:Ga0080559_TMP3572"/>
<evidence type="ECO:0000256" key="1">
    <source>
        <dbReference type="ARBA" id="ARBA00022448"/>
    </source>
</evidence>
<dbReference type="SUPFAM" id="SSF52540">
    <property type="entry name" value="P-loop containing nucleoside triphosphate hydrolases"/>
    <property type="match status" value="2"/>
</dbReference>
<evidence type="ECO:0000313" key="9">
    <source>
        <dbReference type="EMBL" id="APX24368.1"/>
    </source>
</evidence>
<dbReference type="GO" id="GO:0005524">
    <property type="term" value="F:ATP binding"/>
    <property type="evidence" value="ECO:0007669"/>
    <property type="project" value="UniProtKB-KW"/>
</dbReference>
<dbReference type="GO" id="GO:0016887">
    <property type="term" value="F:ATP hydrolysis activity"/>
    <property type="evidence" value="ECO:0007669"/>
    <property type="project" value="InterPro"/>
</dbReference>
<dbReference type="AlphaFoldDB" id="A0A1U7D8C7"/>
<dbReference type="SMART" id="SM00382">
    <property type="entry name" value="AAA"/>
    <property type="match status" value="2"/>
</dbReference>
<name>A0A1U7D8C7_9RHOB</name>
<evidence type="ECO:0000256" key="2">
    <source>
        <dbReference type="ARBA" id="ARBA00022475"/>
    </source>
</evidence>
<gene>
    <name evidence="9" type="ORF">Ga0080559_TMP3572</name>
</gene>
<organism evidence="9 10">
    <name type="scientific">Salipiger profundus</name>
    <dbReference type="NCBI Taxonomy" id="1229727"/>
    <lineage>
        <taxon>Bacteria</taxon>
        <taxon>Pseudomonadati</taxon>
        <taxon>Pseudomonadota</taxon>
        <taxon>Alphaproteobacteria</taxon>
        <taxon>Rhodobacterales</taxon>
        <taxon>Roseobacteraceae</taxon>
        <taxon>Salipiger</taxon>
    </lineage>
</organism>
<accession>A0A1U7D8C7</accession>
<feature type="domain" description="ABC transporter" evidence="8">
    <location>
        <begin position="6"/>
        <end position="244"/>
    </location>
</feature>
<evidence type="ECO:0000256" key="4">
    <source>
        <dbReference type="ARBA" id="ARBA00022741"/>
    </source>
</evidence>
<keyword evidence="6" id="KW-1278">Translocase</keyword>
<dbReference type="Gene3D" id="3.40.50.300">
    <property type="entry name" value="P-loop containing nucleotide triphosphate hydrolases"/>
    <property type="match status" value="2"/>
</dbReference>
<evidence type="ECO:0000256" key="7">
    <source>
        <dbReference type="ARBA" id="ARBA00023136"/>
    </source>
</evidence>
<sequence>MTTPFLRTRGLTRHFGPVRALTDISLDVRGGEVLALVGENGAGKSTMMRLLEGVFPPTRGSIEIEGCEVRFAQPREAHAAGIRVIHQEPEIVPDLTVAENIFTGDLPRTGRFFLDWSKLYADTAALLETFGMAGELRPRQQCAGLGPAQRQMIEIMRAVQAGGRMIAFDEPTSSLTDEETGRLFDIIRRLRAEGVAVIYISHRLAEITELADRVAVLRDGELVDDLPAEGITEEKITRLMVGRPLSDMFPDRDPATGDVVLEVDGMTTEHVTDVSLSLRAGEVLGIGGLIGAGRSELAKGIFGFHRRSAGRVLIDGVELPSGDTAAAIAAGIGFAPEDRKDEALLLMQTILENAVLCVPQKVSSGGFFSRSKALELITGISKQMRLKASSLDAPVTSLSGGNQQKVVLTRWLASDLKVLILDEPTRGIDVGARSEIYDLIRNLTDTQGLGVIVISSELPELLGLSDRVLVMAEGRIRAEFDRNEASEEAVMAAAIPHGQSEAPAQLEGAGQ</sequence>
<dbReference type="EC" id="3.6.3.17" evidence="9"/>
<dbReference type="Pfam" id="PF00005">
    <property type="entry name" value="ABC_tran"/>
    <property type="match status" value="2"/>
</dbReference>
<dbReference type="InterPro" id="IPR003439">
    <property type="entry name" value="ABC_transporter-like_ATP-bd"/>
</dbReference>
<dbReference type="PANTHER" id="PTHR43790:SF3">
    <property type="entry name" value="D-ALLOSE IMPORT ATP-BINDING PROTEIN ALSA-RELATED"/>
    <property type="match status" value="1"/>
</dbReference>
<protein>
    <submittedName>
        <fullName evidence="9">Monosaccharide ABC transporter ATP-binding protein, CUT2 family</fullName>
        <ecNumber evidence="9">3.6.3.17</ecNumber>
    </submittedName>
</protein>
<keyword evidence="5 9" id="KW-0067">ATP-binding</keyword>
<reference evidence="9 10" key="1">
    <citation type="submission" date="2016-03" db="EMBL/GenBank/DDBJ databases">
        <title>Deep-sea bacteria in the southern Pacific.</title>
        <authorList>
            <person name="Tang K."/>
        </authorList>
    </citation>
    <scope>NUCLEOTIDE SEQUENCE [LARGE SCALE GENOMIC DNA]</scope>
    <source>
        <strain evidence="9 10">JLT2016</strain>
    </source>
</reference>
<evidence type="ECO:0000256" key="5">
    <source>
        <dbReference type="ARBA" id="ARBA00022840"/>
    </source>
</evidence>
<feature type="domain" description="ABC transporter" evidence="8">
    <location>
        <begin position="254"/>
        <end position="498"/>
    </location>
</feature>
<keyword evidence="3" id="KW-0762">Sugar transport</keyword>
<dbReference type="STRING" id="1229727.Ga0080559_TMP3572"/>
<dbReference type="CDD" id="cd03216">
    <property type="entry name" value="ABC_Carb_Monos_I"/>
    <property type="match status" value="1"/>
</dbReference>
<dbReference type="InterPro" id="IPR050107">
    <property type="entry name" value="ABC_carbohydrate_import_ATPase"/>
</dbReference>
<evidence type="ECO:0000313" key="10">
    <source>
        <dbReference type="Proteomes" id="UP000186559"/>
    </source>
</evidence>
<keyword evidence="10" id="KW-1185">Reference proteome</keyword>
<proteinExistence type="predicted"/>
<dbReference type="EMBL" id="CP014796">
    <property type="protein sequence ID" value="APX24368.1"/>
    <property type="molecule type" value="Genomic_DNA"/>
</dbReference>
<keyword evidence="4" id="KW-0547">Nucleotide-binding</keyword>
<dbReference type="InterPro" id="IPR003593">
    <property type="entry name" value="AAA+_ATPase"/>
</dbReference>
<dbReference type="InterPro" id="IPR027417">
    <property type="entry name" value="P-loop_NTPase"/>
</dbReference>
<keyword evidence="7" id="KW-0472">Membrane</keyword>
<dbReference type="OrthoDB" id="9805029at2"/>
<dbReference type="CDD" id="cd03215">
    <property type="entry name" value="ABC_Carb_Monos_II"/>
    <property type="match status" value="1"/>
</dbReference>
<evidence type="ECO:0000256" key="6">
    <source>
        <dbReference type="ARBA" id="ARBA00022967"/>
    </source>
</evidence>
<dbReference type="PANTHER" id="PTHR43790">
    <property type="entry name" value="CARBOHYDRATE TRANSPORT ATP-BINDING PROTEIN MG119-RELATED"/>
    <property type="match status" value="1"/>
</dbReference>
<evidence type="ECO:0000256" key="3">
    <source>
        <dbReference type="ARBA" id="ARBA00022597"/>
    </source>
</evidence>
<dbReference type="RefSeq" id="WP_076624243.1">
    <property type="nucleotide sequence ID" value="NZ_BMEW01000008.1"/>
</dbReference>
<keyword evidence="9" id="KW-0378">Hydrolase</keyword>
<keyword evidence="1" id="KW-0813">Transport</keyword>